<evidence type="ECO:0000256" key="1">
    <source>
        <dbReference type="SAM" id="Phobius"/>
    </source>
</evidence>
<dbReference type="AlphaFoldDB" id="A0A1G7F9W7"/>
<keyword evidence="4" id="KW-1185">Reference proteome</keyword>
<evidence type="ECO:0000313" key="3">
    <source>
        <dbReference type="EMBL" id="SDE72753.1"/>
    </source>
</evidence>
<evidence type="ECO:0000313" key="4">
    <source>
        <dbReference type="Proteomes" id="UP000182114"/>
    </source>
</evidence>
<sequence>MHQESTSILKKLFSKSIDNKTNAAEDKLLSILLRKVYHTISWDEKTMGDKNEIKDEIRSRIAITPVKKVNFTFLKYAAALAIIISLILVFQYRSNTTNILIATTTNALDSIVLNDGSLVYLAPNSSLEYPETFKGEQRNVTLLKGNAFFDITKDPKHPFVIQSGSLKTKVLGTSFHIRMEEKECSVAVVTGKVEVRYNNKLENLIPGEEVHTLGNTLQKETLTGIMRLNWYNQDLPLNAIKLHEVLHFIHLKYGIKNNLKDSQIKDLRLTLFIGKKASVEEILNQINYITNLNLRYENEIITTD</sequence>
<keyword evidence="1" id="KW-1133">Transmembrane helix</keyword>
<dbReference type="Pfam" id="PF04773">
    <property type="entry name" value="FecR"/>
    <property type="match status" value="1"/>
</dbReference>
<keyword evidence="1" id="KW-0472">Membrane</keyword>
<dbReference type="RefSeq" id="WP_074537775.1">
    <property type="nucleotide sequence ID" value="NZ_FNBD01000003.1"/>
</dbReference>
<dbReference type="PANTHER" id="PTHR30273">
    <property type="entry name" value="PERIPLASMIC SIGNAL SENSOR AND SIGMA FACTOR ACTIVATOR FECR-RELATED"/>
    <property type="match status" value="1"/>
</dbReference>
<dbReference type="eggNOG" id="COG3712">
    <property type="taxonomic scope" value="Bacteria"/>
</dbReference>
<dbReference type="InterPro" id="IPR006860">
    <property type="entry name" value="FecR"/>
</dbReference>
<accession>A0A1G7F9W7</accession>
<dbReference type="PANTHER" id="PTHR30273:SF2">
    <property type="entry name" value="PROTEIN FECR"/>
    <property type="match status" value="1"/>
</dbReference>
<organism evidence="3 4">
    <name type="scientific">Cellulophaga baltica</name>
    <dbReference type="NCBI Taxonomy" id="76594"/>
    <lineage>
        <taxon>Bacteria</taxon>
        <taxon>Pseudomonadati</taxon>
        <taxon>Bacteroidota</taxon>
        <taxon>Flavobacteriia</taxon>
        <taxon>Flavobacteriales</taxon>
        <taxon>Flavobacteriaceae</taxon>
        <taxon>Cellulophaga</taxon>
    </lineage>
</organism>
<dbReference type="GO" id="GO:0016989">
    <property type="term" value="F:sigma factor antagonist activity"/>
    <property type="evidence" value="ECO:0007669"/>
    <property type="project" value="TreeGrafter"/>
</dbReference>
<feature type="transmembrane region" description="Helical" evidence="1">
    <location>
        <begin position="73"/>
        <end position="92"/>
    </location>
</feature>
<dbReference type="InterPro" id="IPR012373">
    <property type="entry name" value="Ferrdict_sens_TM"/>
</dbReference>
<feature type="domain" description="FecR protein" evidence="2">
    <location>
        <begin position="101"/>
        <end position="194"/>
    </location>
</feature>
<gene>
    <name evidence="3" type="ORF">SAMN04487992_103130</name>
</gene>
<protein>
    <submittedName>
        <fullName evidence="3">FecR family protein</fullName>
    </submittedName>
</protein>
<dbReference type="Gene3D" id="2.60.120.1440">
    <property type="match status" value="1"/>
</dbReference>
<reference evidence="4" key="1">
    <citation type="submission" date="2016-10" db="EMBL/GenBank/DDBJ databases">
        <authorList>
            <person name="Varghese N."/>
            <person name="Submissions S."/>
        </authorList>
    </citation>
    <scope>NUCLEOTIDE SEQUENCE [LARGE SCALE GENOMIC DNA]</scope>
    <source>
        <strain evidence="4">DSM 24729</strain>
    </source>
</reference>
<dbReference type="Proteomes" id="UP000182114">
    <property type="component" value="Unassembled WGS sequence"/>
</dbReference>
<dbReference type="EMBL" id="FNBD01000003">
    <property type="protein sequence ID" value="SDE72753.1"/>
    <property type="molecule type" value="Genomic_DNA"/>
</dbReference>
<keyword evidence="1" id="KW-0812">Transmembrane</keyword>
<name>A0A1G7F9W7_9FLAO</name>
<proteinExistence type="predicted"/>
<dbReference type="Gene3D" id="3.55.50.30">
    <property type="match status" value="1"/>
</dbReference>
<evidence type="ECO:0000259" key="2">
    <source>
        <dbReference type="Pfam" id="PF04773"/>
    </source>
</evidence>